<reference evidence="9" key="1">
    <citation type="journal article" date="2007" name="Plant Cell">
        <title>Dothideomycete-plant interactions illuminated by genome sequencing and EST analysis of the wheat pathogen Stagonospora nodorum.</title>
        <authorList>
            <person name="Hane J.K."/>
            <person name="Lowe R.G."/>
            <person name="Solomon P.S."/>
            <person name="Tan K.C."/>
            <person name="Schoch C.L."/>
            <person name="Spatafora J.W."/>
            <person name="Crous P.W."/>
            <person name="Kodira C."/>
            <person name="Birren B.W."/>
            <person name="Galagan J.E."/>
            <person name="Torriani S.F."/>
            <person name="McDonald B.A."/>
            <person name="Oliver R.P."/>
        </authorList>
    </citation>
    <scope>NUCLEOTIDE SEQUENCE [LARGE SCALE GENOMIC DNA]</scope>
    <source>
        <strain evidence="9">SN15 / ATCC MYA-4574 / FGSC 10173</strain>
    </source>
</reference>
<dbReference type="PROSITE" id="PS50850">
    <property type="entry name" value="MFS"/>
    <property type="match status" value="1"/>
</dbReference>
<accession>Q0V474</accession>
<feature type="transmembrane region" description="Helical" evidence="6">
    <location>
        <begin position="190"/>
        <end position="208"/>
    </location>
</feature>
<dbReference type="InterPro" id="IPR011701">
    <property type="entry name" value="MFS"/>
</dbReference>
<dbReference type="GeneID" id="5968689"/>
<dbReference type="InParanoid" id="Q0V474"/>
<feature type="transmembrane region" description="Helical" evidence="6">
    <location>
        <begin position="247"/>
        <end position="268"/>
    </location>
</feature>
<dbReference type="GO" id="GO:0022857">
    <property type="term" value="F:transmembrane transporter activity"/>
    <property type="evidence" value="ECO:0000318"/>
    <property type="project" value="GO_Central"/>
</dbReference>
<feature type="transmembrane region" description="Helical" evidence="6">
    <location>
        <begin position="214"/>
        <end position="235"/>
    </location>
</feature>
<dbReference type="KEGG" id="pno:SNOG_01190"/>
<gene>
    <name evidence="8" type="ORF">SNOG_01190</name>
</gene>
<dbReference type="EMBL" id="CH445326">
    <property type="protein sequence ID" value="EAT90839.2"/>
    <property type="molecule type" value="Genomic_DNA"/>
</dbReference>
<dbReference type="Proteomes" id="UP000001055">
    <property type="component" value="Unassembled WGS sequence"/>
</dbReference>
<dbReference type="RefSeq" id="XP_001791844.1">
    <property type="nucleotide sequence ID" value="XM_001791792.1"/>
</dbReference>
<dbReference type="AlphaFoldDB" id="Q0V474"/>
<name>Q0V474_PHANO</name>
<dbReference type="PANTHER" id="PTHR43791">
    <property type="entry name" value="PERMEASE-RELATED"/>
    <property type="match status" value="1"/>
</dbReference>
<proteinExistence type="predicted"/>
<evidence type="ECO:0000256" key="3">
    <source>
        <dbReference type="ARBA" id="ARBA00022692"/>
    </source>
</evidence>
<feature type="transmembrane region" description="Helical" evidence="6">
    <location>
        <begin position="12"/>
        <end position="36"/>
    </location>
</feature>
<dbReference type="Pfam" id="PF07690">
    <property type="entry name" value="MFS_1"/>
    <property type="match status" value="1"/>
</dbReference>
<dbReference type="HOGENOM" id="CLU_001265_0_3_1"/>
<protein>
    <recommendedName>
        <fullName evidence="7">Major facilitator superfamily (MFS) profile domain-containing protein</fullName>
    </recommendedName>
</protein>
<dbReference type="PANTHER" id="PTHR43791:SF62">
    <property type="entry name" value="MAJOR FACILITATOR SUPERFAMILY (MFS) PROFILE DOMAIN-CONTAINING PROTEIN"/>
    <property type="match status" value="1"/>
</dbReference>
<dbReference type="FunFam" id="1.20.1250.20:FF:000013">
    <property type="entry name" value="MFS general substrate transporter"/>
    <property type="match status" value="1"/>
</dbReference>
<keyword evidence="2" id="KW-0813">Transport</keyword>
<keyword evidence="4 6" id="KW-1133">Transmembrane helix</keyword>
<keyword evidence="5 6" id="KW-0472">Membrane</keyword>
<dbReference type="VEuPathDB" id="FungiDB:JI435_011900"/>
<evidence type="ECO:0000259" key="7">
    <source>
        <dbReference type="PROSITE" id="PS50850"/>
    </source>
</evidence>
<dbReference type="InterPro" id="IPR020846">
    <property type="entry name" value="MFS_dom"/>
</dbReference>
<keyword evidence="3 6" id="KW-0812">Transmembrane</keyword>
<feature type="transmembrane region" description="Helical" evidence="6">
    <location>
        <begin position="156"/>
        <end position="178"/>
    </location>
</feature>
<dbReference type="InterPro" id="IPR036259">
    <property type="entry name" value="MFS_trans_sf"/>
</dbReference>
<evidence type="ECO:0000313" key="9">
    <source>
        <dbReference type="Proteomes" id="UP000001055"/>
    </source>
</evidence>
<dbReference type="GO" id="GO:0016020">
    <property type="term" value="C:membrane"/>
    <property type="evidence" value="ECO:0000318"/>
    <property type="project" value="GO_Central"/>
</dbReference>
<feature type="transmembrane region" description="Helical" evidence="6">
    <location>
        <begin position="48"/>
        <end position="70"/>
    </location>
</feature>
<evidence type="ECO:0000256" key="4">
    <source>
        <dbReference type="ARBA" id="ARBA00022989"/>
    </source>
</evidence>
<feature type="transmembrane region" description="Helical" evidence="6">
    <location>
        <begin position="280"/>
        <end position="301"/>
    </location>
</feature>
<feature type="domain" description="Major facilitator superfamily (MFS) profile" evidence="7">
    <location>
        <begin position="1"/>
        <end position="305"/>
    </location>
</feature>
<evidence type="ECO:0000256" key="2">
    <source>
        <dbReference type="ARBA" id="ARBA00022448"/>
    </source>
</evidence>
<organism evidence="8 9">
    <name type="scientific">Phaeosphaeria nodorum (strain SN15 / ATCC MYA-4574 / FGSC 10173)</name>
    <name type="common">Glume blotch fungus</name>
    <name type="synonym">Parastagonospora nodorum</name>
    <dbReference type="NCBI Taxonomy" id="321614"/>
    <lineage>
        <taxon>Eukaryota</taxon>
        <taxon>Fungi</taxon>
        <taxon>Dikarya</taxon>
        <taxon>Ascomycota</taxon>
        <taxon>Pezizomycotina</taxon>
        <taxon>Dothideomycetes</taxon>
        <taxon>Pleosporomycetidae</taxon>
        <taxon>Pleosporales</taxon>
        <taxon>Pleosporineae</taxon>
        <taxon>Phaeosphaeriaceae</taxon>
        <taxon>Parastagonospora</taxon>
    </lineage>
</organism>
<evidence type="ECO:0000256" key="6">
    <source>
        <dbReference type="SAM" id="Phobius"/>
    </source>
</evidence>
<dbReference type="eggNOG" id="KOG2533">
    <property type="taxonomic scope" value="Eukaryota"/>
</dbReference>
<dbReference type="Gene3D" id="1.20.1250.20">
    <property type="entry name" value="MFS general substrate transporter like domains"/>
    <property type="match status" value="2"/>
</dbReference>
<evidence type="ECO:0000256" key="5">
    <source>
        <dbReference type="ARBA" id="ARBA00023136"/>
    </source>
</evidence>
<evidence type="ECO:0000256" key="1">
    <source>
        <dbReference type="ARBA" id="ARBA00004141"/>
    </source>
</evidence>
<dbReference type="SUPFAM" id="SSF103473">
    <property type="entry name" value="MFS general substrate transporter"/>
    <property type="match status" value="1"/>
</dbReference>
<dbReference type="STRING" id="321614.Q0V474"/>
<comment type="subcellular location">
    <subcellularLocation>
        <location evidence="1">Membrane</location>
        <topology evidence="1">Multi-pass membrane protein</topology>
    </subcellularLocation>
</comment>
<evidence type="ECO:0000313" key="8">
    <source>
        <dbReference type="EMBL" id="EAT90839.2"/>
    </source>
</evidence>
<sequence>MGCWYTRKEMALRCAILYTGQTLAFCVAGLIAAAIFGTLEGAHGLAGWQWLFIVLAVTGAGLALIALFVLPDYPDSTTGSARWSMTEDMRKVAAARILADRVSTSEGKAGVLQGLKLSVFDYKMWLLVGMNIGISAAYGFSNFFPSIVRGFGYNNTITLVLTAPPYIFAALGSLVNAWHSDKTKERGYHFAGPIAFGCIGYIICLATENRNARYAASFIYVGGMYFSNPLISTWTSNTMGRTPEKRAVSVAMVNVLGQVGNIIAPYFFVESDEPRYRLAFILMMVMAMIACISAMGLKLYLYRANKRLYRKATQDGHAYQPFVYIGYKLKDAVQAKDVIY</sequence>
<feature type="transmembrane region" description="Helical" evidence="6">
    <location>
        <begin position="124"/>
        <end position="144"/>
    </location>
</feature>